<gene>
    <name evidence="2" type="ORF">OKIOD_LOCUS15547</name>
</gene>
<reference evidence="2 3" key="1">
    <citation type="submission" date="2021-04" db="EMBL/GenBank/DDBJ databases">
        <authorList>
            <person name="Bliznina A."/>
        </authorList>
    </citation>
    <scope>NUCLEOTIDE SEQUENCE [LARGE SCALE GENOMIC DNA]</scope>
</reference>
<accession>A0ABN7TDC6</accession>
<evidence type="ECO:0000313" key="3">
    <source>
        <dbReference type="Proteomes" id="UP001158576"/>
    </source>
</evidence>
<keyword evidence="3" id="KW-1185">Reference proteome</keyword>
<dbReference type="Proteomes" id="UP001158576">
    <property type="component" value="Chromosome 2"/>
</dbReference>
<evidence type="ECO:0000256" key="1">
    <source>
        <dbReference type="SAM" id="SignalP"/>
    </source>
</evidence>
<organism evidence="2 3">
    <name type="scientific">Oikopleura dioica</name>
    <name type="common">Tunicate</name>
    <dbReference type="NCBI Taxonomy" id="34765"/>
    <lineage>
        <taxon>Eukaryota</taxon>
        <taxon>Metazoa</taxon>
        <taxon>Chordata</taxon>
        <taxon>Tunicata</taxon>
        <taxon>Appendicularia</taxon>
        <taxon>Copelata</taxon>
        <taxon>Oikopleuridae</taxon>
        <taxon>Oikopleura</taxon>
    </lineage>
</organism>
<dbReference type="EMBL" id="OU015567">
    <property type="protein sequence ID" value="CAG5112584.1"/>
    <property type="molecule type" value="Genomic_DNA"/>
</dbReference>
<feature type="signal peptide" evidence="1">
    <location>
        <begin position="1"/>
        <end position="16"/>
    </location>
</feature>
<evidence type="ECO:0000313" key="2">
    <source>
        <dbReference type="EMBL" id="CAG5112584.1"/>
    </source>
</evidence>
<protein>
    <submittedName>
        <fullName evidence="2">Oidioi.mRNA.OKI2018_I69.chr2.g6782.t1.cds</fullName>
    </submittedName>
</protein>
<name>A0ABN7TDC6_OIKDI</name>
<sequence>MPPGVALTAWCCPCVALGNLAALRGESCFKWAIFFMLPPLNCICHYKLRREISGATGGCFKDAMVVSCCPCAAIVQETKSVRRG</sequence>
<proteinExistence type="predicted"/>
<feature type="chain" id="PRO_5047395771" evidence="1">
    <location>
        <begin position="17"/>
        <end position="84"/>
    </location>
</feature>
<keyword evidence="1" id="KW-0732">Signal</keyword>